<dbReference type="HOGENOM" id="CLU_005289_1_0_1"/>
<dbReference type="GO" id="GO:0046856">
    <property type="term" value="P:phosphatidylinositol dephosphorylation"/>
    <property type="evidence" value="ECO:0007669"/>
    <property type="project" value="InterPro"/>
</dbReference>
<feature type="region of interest" description="Disordered" evidence="1">
    <location>
        <begin position="531"/>
        <end position="575"/>
    </location>
</feature>
<dbReference type="InterPro" id="IPR046985">
    <property type="entry name" value="IP5"/>
</dbReference>
<dbReference type="EMBL" id="JH795868">
    <property type="protein sequence ID" value="EJT99867.1"/>
    <property type="molecule type" value="Genomic_DNA"/>
</dbReference>
<dbReference type="AlphaFoldDB" id="M5G7X1"/>
<dbReference type="InterPro" id="IPR000300">
    <property type="entry name" value="IPPc"/>
</dbReference>
<dbReference type="InterPro" id="IPR036691">
    <property type="entry name" value="Endo/exonu/phosph_ase_sf"/>
</dbReference>
<evidence type="ECO:0000256" key="1">
    <source>
        <dbReference type="SAM" id="MobiDB-lite"/>
    </source>
</evidence>
<dbReference type="Pfam" id="PF22669">
    <property type="entry name" value="Exo_endo_phos2"/>
    <property type="match status" value="2"/>
</dbReference>
<feature type="region of interest" description="Disordered" evidence="1">
    <location>
        <begin position="395"/>
        <end position="475"/>
    </location>
</feature>
<feature type="domain" description="Inositol polyphosphate-related phosphatase" evidence="2">
    <location>
        <begin position="152"/>
        <end position="429"/>
    </location>
</feature>
<dbReference type="RefSeq" id="XP_040626765.1">
    <property type="nucleotide sequence ID" value="XM_040767510.1"/>
</dbReference>
<feature type="compositionally biased region" description="Basic and acidic residues" evidence="1">
    <location>
        <begin position="65"/>
        <end position="91"/>
    </location>
</feature>
<feature type="compositionally biased region" description="Low complexity" evidence="1">
    <location>
        <begin position="440"/>
        <end position="460"/>
    </location>
</feature>
<feature type="region of interest" description="Disordered" evidence="1">
    <location>
        <begin position="55"/>
        <end position="100"/>
    </location>
</feature>
<feature type="compositionally biased region" description="Low complexity" evidence="1">
    <location>
        <begin position="531"/>
        <end position="542"/>
    </location>
</feature>
<dbReference type="PANTHER" id="PTHR11200">
    <property type="entry name" value="INOSITOL 5-PHOSPHATASE"/>
    <property type="match status" value="1"/>
</dbReference>
<proteinExistence type="predicted"/>
<evidence type="ECO:0000313" key="3">
    <source>
        <dbReference type="EMBL" id="EJT99867.1"/>
    </source>
</evidence>
<dbReference type="OrthoDB" id="405996at2759"/>
<reference evidence="3 4" key="1">
    <citation type="journal article" date="2012" name="Science">
        <title>The Paleozoic origin of enzymatic lignin decomposition reconstructed from 31 fungal genomes.</title>
        <authorList>
            <person name="Floudas D."/>
            <person name="Binder M."/>
            <person name="Riley R."/>
            <person name="Barry K."/>
            <person name="Blanchette R.A."/>
            <person name="Henrissat B."/>
            <person name="Martinez A.T."/>
            <person name="Otillar R."/>
            <person name="Spatafora J.W."/>
            <person name="Yadav J.S."/>
            <person name="Aerts A."/>
            <person name="Benoit I."/>
            <person name="Boyd A."/>
            <person name="Carlson A."/>
            <person name="Copeland A."/>
            <person name="Coutinho P.M."/>
            <person name="de Vries R.P."/>
            <person name="Ferreira P."/>
            <person name="Findley K."/>
            <person name="Foster B."/>
            <person name="Gaskell J."/>
            <person name="Glotzer D."/>
            <person name="Gorecki P."/>
            <person name="Heitman J."/>
            <person name="Hesse C."/>
            <person name="Hori C."/>
            <person name="Igarashi K."/>
            <person name="Jurgens J.A."/>
            <person name="Kallen N."/>
            <person name="Kersten P."/>
            <person name="Kohler A."/>
            <person name="Kuees U."/>
            <person name="Kumar T.K.A."/>
            <person name="Kuo A."/>
            <person name="LaButti K."/>
            <person name="Larrondo L.F."/>
            <person name="Lindquist E."/>
            <person name="Ling A."/>
            <person name="Lombard V."/>
            <person name="Lucas S."/>
            <person name="Lundell T."/>
            <person name="Martin R."/>
            <person name="McLaughlin D.J."/>
            <person name="Morgenstern I."/>
            <person name="Morin E."/>
            <person name="Murat C."/>
            <person name="Nagy L.G."/>
            <person name="Nolan M."/>
            <person name="Ohm R.A."/>
            <person name="Patyshakuliyeva A."/>
            <person name="Rokas A."/>
            <person name="Ruiz-Duenas F.J."/>
            <person name="Sabat G."/>
            <person name="Salamov A."/>
            <person name="Samejima M."/>
            <person name="Schmutz J."/>
            <person name="Slot J.C."/>
            <person name="St John F."/>
            <person name="Stenlid J."/>
            <person name="Sun H."/>
            <person name="Sun S."/>
            <person name="Syed K."/>
            <person name="Tsang A."/>
            <person name="Wiebenga A."/>
            <person name="Young D."/>
            <person name="Pisabarro A."/>
            <person name="Eastwood D.C."/>
            <person name="Martin F."/>
            <person name="Cullen D."/>
            <person name="Grigoriev I.V."/>
            <person name="Hibbett D.S."/>
        </authorList>
    </citation>
    <scope>NUCLEOTIDE SEQUENCE [LARGE SCALE GENOMIC DNA]</scope>
    <source>
        <strain evidence="3 4">DJM-731 SS1</strain>
    </source>
</reference>
<dbReference type="OMA" id="KGPYQLL"/>
<protein>
    <submittedName>
        <fullName evidence="3">DNase I-like protein</fullName>
    </submittedName>
</protein>
<keyword evidence="4" id="KW-1185">Reference proteome</keyword>
<organism evidence="3 4">
    <name type="scientific">Dacryopinax primogenitus (strain DJM 731)</name>
    <name type="common">Brown rot fungus</name>
    <dbReference type="NCBI Taxonomy" id="1858805"/>
    <lineage>
        <taxon>Eukaryota</taxon>
        <taxon>Fungi</taxon>
        <taxon>Dikarya</taxon>
        <taxon>Basidiomycota</taxon>
        <taxon>Agaricomycotina</taxon>
        <taxon>Dacrymycetes</taxon>
        <taxon>Dacrymycetales</taxon>
        <taxon>Dacrymycetaceae</taxon>
        <taxon>Dacryopinax</taxon>
    </lineage>
</organism>
<dbReference type="Proteomes" id="UP000030653">
    <property type="component" value="Unassembled WGS sequence"/>
</dbReference>
<accession>M5G7X1</accession>
<feature type="compositionally biased region" description="Polar residues" evidence="1">
    <location>
        <begin position="662"/>
        <end position="671"/>
    </location>
</feature>
<evidence type="ECO:0000259" key="2">
    <source>
        <dbReference type="SMART" id="SM00128"/>
    </source>
</evidence>
<feature type="region of interest" description="Disordered" evidence="1">
    <location>
        <begin position="626"/>
        <end position="671"/>
    </location>
</feature>
<sequence>MHESLPHGDLRSLLGYVPPHEPLELRGKNIPYLPRDDTHPFHLVVIAGQECPTHSGIPMGLGATFKDRHKDKDKQSEREASRRDKEKERDRQRHSRNVKADRNTFVAGTMSSWSAILEDWLQNGVGSISGVQPALEQSSDPMNRFRNARGPMDACVSAAVAVESNSEETIDSTHEARLSEPNVAWNISEQGGTATLSAEQARLRAGVKGPYVLLCKERLMGIYIAVFVQRDCRPLLRDYSTGTVAAGLMGGRVGNKGGVGVSVFFADTRLLFINAHLAAHEGKVALRLANLHKIKCELEVDSFLPSDDPRLLSEDVTDRFDYTFVFGDLNFRLDLTRLHADWLISRKEYAQALEFDQLHKLIQEGKVDLQEEPPRFPPTYKYDVRRRSMRDTTVGTRAHVHRALTNTVEPLNETDEHAPGSDQEDDDVDEHEQGSRDFESSSFISSGSAWTGTASTTWTTDADDEEGEDSDGNVVSSSLAVATQAAQKLLGLPAAQKAKTKFMDFIGRPISLAASNRPTFITPETLNAGISDVPKSVSPSPDQKLPVTHSTSTKTHLSRATLEDNEPMTYDSSSKQRVPSWCDRILWKTTLVSGCEHSPVSEHRESMTRSGLRRGYFGNALSSIVLRSGPPLGRQRRNSTSSTTADSRANSSDCDSSRSLHHSPTTSTILFNPNMTASAERRAVKNGDESCALASEPPPAKPFSFDTNIPLTQWHPQNPESRSTAGSVVFPPFVAPIPSPPRLPPVFAVSSLMPTLEPDEPRPSTSTGSSSKWWRHLPGLLTRASAPEPCPVFPSQPEHHRGDVVVLSYKTLDDLQMKTLDGRSDHRPVIGSYAAYV</sequence>
<dbReference type="GeneID" id="63682572"/>
<gene>
    <name evidence="3" type="ORF">DACRYDRAFT_101014</name>
</gene>
<dbReference type="Gene3D" id="3.60.10.10">
    <property type="entry name" value="Endonuclease/exonuclease/phosphatase"/>
    <property type="match status" value="1"/>
</dbReference>
<dbReference type="SUPFAM" id="SSF56219">
    <property type="entry name" value="DNase I-like"/>
    <property type="match status" value="1"/>
</dbReference>
<evidence type="ECO:0000313" key="4">
    <source>
        <dbReference type="Proteomes" id="UP000030653"/>
    </source>
</evidence>
<dbReference type="SMART" id="SM00128">
    <property type="entry name" value="IPPc"/>
    <property type="match status" value="1"/>
</dbReference>
<feature type="compositionally biased region" description="Acidic residues" evidence="1">
    <location>
        <begin position="461"/>
        <end position="471"/>
    </location>
</feature>
<name>M5G7X1_DACPD</name>
<feature type="compositionally biased region" description="Polar residues" evidence="1">
    <location>
        <begin position="638"/>
        <end position="654"/>
    </location>
</feature>
<dbReference type="PANTHER" id="PTHR11200:SF275">
    <property type="entry name" value="LD06095P"/>
    <property type="match status" value="1"/>
</dbReference>
<dbReference type="GO" id="GO:0004439">
    <property type="term" value="F:phosphatidylinositol-4,5-bisphosphate 5-phosphatase activity"/>
    <property type="evidence" value="ECO:0007669"/>
    <property type="project" value="TreeGrafter"/>
</dbReference>
<dbReference type="STRING" id="1858805.M5G7X1"/>